<feature type="domain" description="ABC transmembrane type-1" evidence="9">
    <location>
        <begin position="14"/>
        <end position="298"/>
    </location>
</feature>
<dbReference type="PROSITE" id="PS50893">
    <property type="entry name" value="ABC_TRANSPORTER_2"/>
    <property type="match status" value="1"/>
</dbReference>
<keyword evidence="11" id="KW-1185">Reference proteome</keyword>
<dbReference type="InterPro" id="IPR036640">
    <property type="entry name" value="ABC1_TM_sf"/>
</dbReference>
<dbReference type="GO" id="GO:0034040">
    <property type="term" value="F:ATPase-coupled lipid transmembrane transporter activity"/>
    <property type="evidence" value="ECO:0007669"/>
    <property type="project" value="TreeGrafter"/>
</dbReference>
<dbReference type="Pfam" id="PF00005">
    <property type="entry name" value="ABC_tran"/>
    <property type="match status" value="1"/>
</dbReference>
<feature type="transmembrane region" description="Helical" evidence="7">
    <location>
        <begin position="241"/>
        <end position="258"/>
    </location>
</feature>
<feature type="transmembrane region" description="Helical" evidence="7">
    <location>
        <begin position="125"/>
        <end position="148"/>
    </location>
</feature>
<evidence type="ECO:0000256" key="6">
    <source>
        <dbReference type="ARBA" id="ARBA00023136"/>
    </source>
</evidence>
<dbReference type="InterPro" id="IPR014223">
    <property type="entry name" value="ABC_CydC/D"/>
</dbReference>
<dbReference type="InterPro" id="IPR003439">
    <property type="entry name" value="ABC_transporter-like_ATP-bd"/>
</dbReference>
<dbReference type="SUPFAM" id="SSF52540">
    <property type="entry name" value="P-loop containing nucleoside triphosphate hydrolases"/>
    <property type="match status" value="1"/>
</dbReference>
<protein>
    <submittedName>
        <fullName evidence="10">Thiol reductant ABC exporter subunit CydC</fullName>
    </submittedName>
</protein>
<gene>
    <name evidence="10" type="primary">cydC</name>
    <name evidence="10" type="ORF">GC722_06635</name>
</gene>
<dbReference type="EMBL" id="WPCU01000005">
    <property type="protein sequence ID" value="MVA75700.1"/>
    <property type="molecule type" value="Genomic_DNA"/>
</dbReference>
<dbReference type="GO" id="GO:0045454">
    <property type="term" value="P:cell redox homeostasis"/>
    <property type="evidence" value="ECO:0007669"/>
    <property type="project" value="InterPro"/>
</dbReference>
<accession>A0A6A9V0N5</accession>
<evidence type="ECO:0000259" key="9">
    <source>
        <dbReference type="PROSITE" id="PS50929"/>
    </source>
</evidence>
<dbReference type="SMART" id="SM00382">
    <property type="entry name" value="AAA"/>
    <property type="match status" value="1"/>
</dbReference>
<dbReference type="GO" id="GO:0034775">
    <property type="term" value="P:glutathione transmembrane transport"/>
    <property type="evidence" value="ECO:0007669"/>
    <property type="project" value="InterPro"/>
</dbReference>
<dbReference type="GO" id="GO:0005524">
    <property type="term" value="F:ATP binding"/>
    <property type="evidence" value="ECO:0007669"/>
    <property type="project" value="UniProtKB-KW"/>
</dbReference>
<dbReference type="GO" id="GO:0140359">
    <property type="term" value="F:ABC-type transporter activity"/>
    <property type="evidence" value="ECO:0007669"/>
    <property type="project" value="InterPro"/>
</dbReference>
<dbReference type="PANTHER" id="PTHR24221">
    <property type="entry name" value="ATP-BINDING CASSETTE SUB-FAMILY B"/>
    <property type="match status" value="1"/>
</dbReference>
<dbReference type="SUPFAM" id="SSF90123">
    <property type="entry name" value="ABC transporter transmembrane region"/>
    <property type="match status" value="1"/>
</dbReference>
<evidence type="ECO:0000256" key="4">
    <source>
        <dbReference type="ARBA" id="ARBA00022840"/>
    </source>
</evidence>
<dbReference type="InterPro" id="IPR027417">
    <property type="entry name" value="P-loop_NTPase"/>
</dbReference>
<dbReference type="Gene3D" id="1.20.1560.10">
    <property type="entry name" value="ABC transporter type 1, transmembrane domain"/>
    <property type="match status" value="1"/>
</dbReference>
<evidence type="ECO:0000313" key="10">
    <source>
        <dbReference type="EMBL" id="MVA75700.1"/>
    </source>
</evidence>
<evidence type="ECO:0000256" key="5">
    <source>
        <dbReference type="ARBA" id="ARBA00022989"/>
    </source>
</evidence>
<feature type="domain" description="ABC transporter" evidence="8">
    <location>
        <begin position="331"/>
        <end position="538"/>
    </location>
</feature>
<feature type="transmembrane region" description="Helical" evidence="7">
    <location>
        <begin position="154"/>
        <end position="174"/>
    </location>
</feature>
<evidence type="ECO:0000256" key="7">
    <source>
        <dbReference type="SAM" id="Phobius"/>
    </source>
</evidence>
<dbReference type="GO" id="GO:0016887">
    <property type="term" value="F:ATP hydrolysis activity"/>
    <property type="evidence" value="ECO:0007669"/>
    <property type="project" value="InterPro"/>
</dbReference>
<organism evidence="10 11">
    <name type="scientific">Auraticoccus cholistanensis</name>
    <dbReference type="NCBI Taxonomy" id="2656650"/>
    <lineage>
        <taxon>Bacteria</taxon>
        <taxon>Bacillati</taxon>
        <taxon>Actinomycetota</taxon>
        <taxon>Actinomycetes</taxon>
        <taxon>Propionibacteriales</taxon>
        <taxon>Propionibacteriaceae</taxon>
        <taxon>Auraticoccus</taxon>
    </lineage>
</organism>
<dbReference type="InterPro" id="IPR039421">
    <property type="entry name" value="Type_1_exporter"/>
</dbReference>
<keyword evidence="6 7" id="KW-0472">Membrane</keyword>
<reference evidence="10 11" key="1">
    <citation type="submission" date="2019-12" db="EMBL/GenBank/DDBJ databases">
        <title>Auraticoccus cholistani sp. nov., an actinomycete isolated from soil of Cholistan desert.</title>
        <authorList>
            <person name="Cheema M.T."/>
        </authorList>
    </citation>
    <scope>NUCLEOTIDE SEQUENCE [LARGE SCALE GENOMIC DNA]</scope>
    <source>
        <strain evidence="10 11">F435</strain>
    </source>
</reference>
<dbReference type="InterPro" id="IPR017871">
    <property type="entry name" value="ABC_transporter-like_CS"/>
</dbReference>
<comment type="caution">
    <text evidence="10">The sequence shown here is derived from an EMBL/GenBank/DDBJ whole genome shotgun (WGS) entry which is preliminary data.</text>
</comment>
<keyword evidence="3" id="KW-0547">Nucleotide-binding</keyword>
<dbReference type="NCBIfam" id="TIGR02868">
    <property type="entry name" value="CydC"/>
    <property type="match status" value="1"/>
</dbReference>
<dbReference type="CDD" id="cd03228">
    <property type="entry name" value="ABCC_MRP_Like"/>
    <property type="match status" value="1"/>
</dbReference>
<evidence type="ECO:0000313" key="11">
    <source>
        <dbReference type="Proteomes" id="UP000435304"/>
    </source>
</evidence>
<comment type="subcellular location">
    <subcellularLocation>
        <location evidence="1">Cell membrane</location>
        <topology evidence="1">Multi-pass membrane protein</topology>
    </subcellularLocation>
</comment>
<keyword evidence="4" id="KW-0067">ATP-binding</keyword>
<dbReference type="AlphaFoldDB" id="A0A6A9V0N5"/>
<evidence type="ECO:0000259" key="8">
    <source>
        <dbReference type="PROSITE" id="PS50893"/>
    </source>
</evidence>
<dbReference type="PANTHER" id="PTHR24221:SF654">
    <property type="entry name" value="ATP-BINDING CASSETTE SUB-FAMILY B MEMBER 6"/>
    <property type="match status" value="1"/>
</dbReference>
<keyword evidence="5 7" id="KW-1133">Transmembrane helix</keyword>
<feature type="transmembrane region" description="Helical" evidence="7">
    <location>
        <begin position="50"/>
        <end position="68"/>
    </location>
</feature>
<feature type="transmembrane region" description="Helical" evidence="7">
    <location>
        <begin position="270"/>
        <end position="290"/>
    </location>
</feature>
<dbReference type="Proteomes" id="UP000435304">
    <property type="component" value="Unassembled WGS sequence"/>
</dbReference>
<evidence type="ECO:0000256" key="2">
    <source>
        <dbReference type="ARBA" id="ARBA00022692"/>
    </source>
</evidence>
<dbReference type="RefSeq" id="WP_156609237.1">
    <property type="nucleotide sequence ID" value="NZ_WPCU01000005.1"/>
</dbReference>
<dbReference type="Gene3D" id="3.40.50.300">
    <property type="entry name" value="P-loop containing nucleotide triphosphate hydrolases"/>
    <property type="match status" value="1"/>
</dbReference>
<proteinExistence type="predicted"/>
<dbReference type="InterPro" id="IPR003593">
    <property type="entry name" value="AAA+_ATPase"/>
</dbReference>
<dbReference type="PROSITE" id="PS50929">
    <property type="entry name" value="ABC_TM1F"/>
    <property type="match status" value="1"/>
</dbReference>
<keyword evidence="2 7" id="KW-0812">Transmembrane</keyword>
<dbReference type="GO" id="GO:0005886">
    <property type="term" value="C:plasma membrane"/>
    <property type="evidence" value="ECO:0007669"/>
    <property type="project" value="UniProtKB-SubCell"/>
</dbReference>
<dbReference type="PROSITE" id="PS00211">
    <property type="entry name" value="ABC_TRANSPORTER_1"/>
    <property type="match status" value="1"/>
</dbReference>
<evidence type="ECO:0000256" key="3">
    <source>
        <dbReference type="ARBA" id="ARBA00022741"/>
    </source>
</evidence>
<evidence type="ECO:0000256" key="1">
    <source>
        <dbReference type="ARBA" id="ARBA00004651"/>
    </source>
</evidence>
<sequence length="540" mass="54862">MRTVLALVPRGRGLLAVLLGAAAVLTGTLLLATSGALITAASRQPESLLVLLPMITAVRLFAVSRATLRYAERVVAHDLTLRVVARLRVLVLERLVPLAPAALLGTRGGELLARVRSDVDELQGVVLRLAAPVAVAAVAGGVAVGLTATVSPPSALVLAVLLTVLGVAVPVLAARAGRGAAVTTARAEAATGAEVLDLVRGLADHLASDGGRTALATLDRALAAQQAAETRTARLTAATTLAREGVPVLGVVAALWFVGQDVTTGRTDPVLLAAAALGVLGAFEAVASLGPAWASAGRIRAAAARVTALSAQTPVVTAPEQPAPRPAGCGLVLDQVGFSYPEASSPVLAGMDLEVAPGEKVALVGPSGSGKSTVLALALRFWDPTSGRVLLGGVPADRLALDDVRAAAAWAPQAPQLLGGTLAGNLRLARPDATPAQLEAALHELGLGEVLQRVGLDGWIGEAGERLSAGERARVGLARVLLGPAPVLLLDEPTAHLDRAGADRVLQLLLTDPRAVLLVTHDEQRLDPAWRVVRLAGAPG</sequence>
<name>A0A6A9V0N5_9ACTN</name>
<dbReference type="InterPro" id="IPR011527">
    <property type="entry name" value="ABC1_TM_dom"/>
</dbReference>